<sequence>MLDCLLFISPFLCKLQICRVRTTKSMYFLHFLRLFSTNVAINPLVSIVMCNRNIELLIH</sequence>
<accession>A0A0L0CPX9</accession>
<reference evidence="1 2" key="1">
    <citation type="journal article" date="2015" name="Nat. Commun.">
        <title>Lucilia cuprina genome unlocks parasitic fly biology to underpin future interventions.</title>
        <authorList>
            <person name="Anstead C.A."/>
            <person name="Korhonen P.K."/>
            <person name="Young N.D."/>
            <person name="Hall R.S."/>
            <person name="Jex A.R."/>
            <person name="Murali S.C."/>
            <person name="Hughes D.S."/>
            <person name="Lee S.F."/>
            <person name="Perry T."/>
            <person name="Stroehlein A.J."/>
            <person name="Ansell B.R."/>
            <person name="Breugelmans B."/>
            <person name="Hofmann A."/>
            <person name="Qu J."/>
            <person name="Dugan S."/>
            <person name="Lee S.L."/>
            <person name="Chao H."/>
            <person name="Dinh H."/>
            <person name="Han Y."/>
            <person name="Doddapaneni H.V."/>
            <person name="Worley K.C."/>
            <person name="Muzny D.M."/>
            <person name="Ioannidis P."/>
            <person name="Waterhouse R.M."/>
            <person name="Zdobnov E.M."/>
            <person name="James P.J."/>
            <person name="Bagnall N.H."/>
            <person name="Kotze A.C."/>
            <person name="Gibbs R.A."/>
            <person name="Richards S."/>
            <person name="Batterham P."/>
            <person name="Gasser R.B."/>
        </authorList>
    </citation>
    <scope>NUCLEOTIDE SEQUENCE [LARGE SCALE GENOMIC DNA]</scope>
    <source>
        <strain evidence="1 2">LS</strain>
        <tissue evidence="1">Full body</tissue>
    </source>
</reference>
<proteinExistence type="predicted"/>
<dbReference type="AlphaFoldDB" id="A0A0L0CPX9"/>
<comment type="caution">
    <text evidence="1">The sequence shown here is derived from an EMBL/GenBank/DDBJ whole genome shotgun (WGS) entry which is preliminary data.</text>
</comment>
<name>A0A0L0CPX9_LUCCU</name>
<evidence type="ECO:0000313" key="1">
    <source>
        <dbReference type="EMBL" id="KNC34405.1"/>
    </source>
</evidence>
<protein>
    <submittedName>
        <fullName evidence="1">Uncharacterized protein</fullName>
    </submittedName>
</protein>
<organism evidence="1 2">
    <name type="scientific">Lucilia cuprina</name>
    <name type="common">Green bottle fly</name>
    <name type="synonym">Australian sheep blowfly</name>
    <dbReference type="NCBI Taxonomy" id="7375"/>
    <lineage>
        <taxon>Eukaryota</taxon>
        <taxon>Metazoa</taxon>
        <taxon>Ecdysozoa</taxon>
        <taxon>Arthropoda</taxon>
        <taxon>Hexapoda</taxon>
        <taxon>Insecta</taxon>
        <taxon>Pterygota</taxon>
        <taxon>Neoptera</taxon>
        <taxon>Endopterygota</taxon>
        <taxon>Diptera</taxon>
        <taxon>Brachycera</taxon>
        <taxon>Muscomorpha</taxon>
        <taxon>Oestroidea</taxon>
        <taxon>Calliphoridae</taxon>
        <taxon>Luciliinae</taxon>
        <taxon>Lucilia</taxon>
    </lineage>
</organism>
<keyword evidence="2" id="KW-1185">Reference proteome</keyword>
<evidence type="ECO:0000313" key="2">
    <source>
        <dbReference type="Proteomes" id="UP000037069"/>
    </source>
</evidence>
<dbReference type="Proteomes" id="UP000037069">
    <property type="component" value="Unassembled WGS sequence"/>
</dbReference>
<dbReference type="EMBL" id="JRES01000067">
    <property type="protein sequence ID" value="KNC34405.1"/>
    <property type="molecule type" value="Genomic_DNA"/>
</dbReference>
<gene>
    <name evidence="1" type="ORF">FF38_00740</name>
</gene>